<protein>
    <submittedName>
        <fullName evidence="1">Uncharacterized protein</fullName>
    </submittedName>
</protein>
<accession>A0ACC0ZLY2</accession>
<comment type="caution">
    <text evidence="1">The sequence shown here is derived from an EMBL/GenBank/DDBJ whole genome shotgun (WGS) entry which is preliminary data.</text>
</comment>
<dbReference type="Proteomes" id="UP001163603">
    <property type="component" value="Chromosome 1"/>
</dbReference>
<organism evidence="1 2">
    <name type="scientific">Pistacia integerrima</name>
    <dbReference type="NCBI Taxonomy" id="434235"/>
    <lineage>
        <taxon>Eukaryota</taxon>
        <taxon>Viridiplantae</taxon>
        <taxon>Streptophyta</taxon>
        <taxon>Embryophyta</taxon>
        <taxon>Tracheophyta</taxon>
        <taxon>Spermatophyta</taxon>
        <taxon>Magnoliopsida</taxon>
        <taxon>eudicotyledons</taxon>
        <taxon>Gunneridae</taxon>
        <taxon>Pentapetalae</taxon>
        <taxon>rosids</taxon>
        <taxon>malvids</taxon>
        <taxon>Sapindales</taxon>
        <taxon>Anacardiaceae</taxon>
        <taxon>Pistacia</taxon>
    </lineage>
</organism>
<reference evidence="2" key="1">
    <citation type="journal article" date="2023" name="G3 (Bethesda)">
        <title>Genome assembly and association tests identify interacting loci associated with vigor, precocity, and sex in interspecific pistachio rootstocks.</title>
        <authorList>
            <person name="Palmer W."/>
            <person name="Jacygrad E."/>
            <person name="Sagayaradj S."/>
            <person name="Cavanaugh K."/>
            <person name="Han R."/>
            <person name="Bertier L."/>
            <person name="Beede B."/>
            <person name="Kafkas S."/>
            <person name="Golino D."/>
            <person name="Preece J."/>
            <person name="Michelmore R."/>
        </authorList>
    </citation>
    <scope>NUCLEOTIDE SEQUENCE [LARGE SCALE GENOMIC DNA]</scope>
</reference>
<gene>
    <name evidence="1" type="ORF">Pint_03139</name>
</gene>
<proteinExistence type="predicted"/>
<evidence type="ECO:0000313" key="2">
    <source>
        <dbReference type="Proteomes" id="UP001163603"/>
    </source>
</evidence>
<dbReference type="EMBL" id="CM047736">
    <property type="protein sequence ID" value="KAJ0054280.1"/>
    <property type="molecule type" value="Genomic_DNA"/>
</dbReference>
<evidence type="ECO:0000313" key="1">
    <source>
        <dbReference type="EMBL" id="KAJ0054280.1"/>
    </source>
</evidence>
<keyword evidence="2" id="KW-1185">Reference proteome</keyword>
<name>A0ACC0ZLY2_9ROSI</name>
<sequence length="635" mass="73111">MDCISCFSQQGDSAANFNSGGPDGKDMDIVVTYTNAFGNFQINRVKMSQLSSSWIFESPTNEGSDSPKQSKTPRDLYKDGKGLEENVDHHGVDNHSDEDGPVYPKVTSMSPMKLKRKMSRQRRRELRTAELIREDKVNIDKVQATRFEPSETFEPGVGVKRSIWRRDFESLKSDFTLKLLRDQISLAKAYAQVAKSKNESSLYSSIMKQCIESQRAIGEANSDAELHPSALNQTIAIGRLLSIAKDQLYDCPTVQRKFQGMIQSTEDNVHDLNKKSSFLIQLAAKVVPRPLHCLALQLAADYFLNDHKKIEDLNPGKFVDPSLYHYAIFSDNILATSVVINSTMLHTKELQKHVFHIVTDKLNFAAMKMWFLVNSPKEATVQVENIDDFKWLNSSYCSVLRQLESARLQEYYFKANHPSSLSGGPDNLKYRNPKYLSMLNHLRFYLPEVYPKLDKILFLDDDIVVQKDLTPLWSIDLHGMVNGAVETCKGGFHRFDKYLNFSNPKIYEHFARDACGWAFGMNIFDLKEWRKRNLTAIYHHWQDQNENRNLWKLGSLPPGLITFYNQTYPLERKWHVLGLGYDRALNKTEIENGAVIHYNGNLKPWLDLAITKYQSYWSTHVMFDNYYLQLCGIRE</sequence>